<dbReference type="AlphaFoldDB" id="A0A5R9PYR3"/>
<dbReference type="Gene3D" id="1.20.5.1210">
    <property type="entry name" value="Integron cassette protein helical domain"/>
    <property type="match status" value="1"/>
</dbReference>
<proteinExistence type="predicted"/>
<evidence type="ECO:0000259" key="1">
    <source>
        <dbReference type="Pfam" id="PF18287"/>
    </source>
</evidence>
<evidence type="ECO:0000313" key="3">
    <source>
        <dbReference type="Proteomes" id="UP000309186"/>
    </source>
</evidence>
<dbReference type="EMBL" id="PPSW01000059">
    <property type="protein sequence ID" value="TLX45119.1"/>
    <property type="molecule type" value="Genomic_DNA"/>
</dbReference>
<feature type="domain" description="Integron Cassette Protein Hfx-Cass5" evidence="1">
    <location>
        <begin position="27"/>
        <end position="69"/>
    </location>
</feature>
<dbReference type="OrthoDB" id="7597008at2"/>
<sequence>MELIERVEILENGQLILVLASGGSPSYQHIYREAAEVQWNNNLKAFTSPVPREWSHSGWFHHIVKIAKNCNINLTINNQTSWVNISDDVKKEILSGKNT</sequence>
<reference evidence="2 3" key="1">
    <citation type="submission" date="2018-01" db="EMBL/GenBank/DDBJ databases">
        <title>Co-occurrence of chitin degradation, pigmentation and bioactivity in marine Pseudoalteromonas.</title>
        <authorList>
            <person name="Paulsen S."/>
            <person name="Gram L."/>
            <person name="Machado H."/>
        </authorList>
    </citation>
    <scope>NUCLEOTIDE SEQUENCE [LARGE SCALE GENOMIC DNA]</scope>
    <source>
        <strain evidence="2 3">S3663</strain>
    </source>
</reference>
<dbReference type="Gene3D" id="2.20.20.40">
    <property type="entry name" value="Integron cassette protein"/>
    <property type="match status" value="1"/>
</dbReference>
<protein>
    <recommendedName>
        <fullName evidence="1">Integron Cassette Protein Hfx-Cass5 domain-containing protein</fullName>
    </recommendedName>
</protein>
<dbReference type="Pfam" id="PF18287">
    <property type="entry name" value="Hfx_Cass5"/>
    <property type="match status" value="1"/>
</dbReference>
<dbReference type="Proteomes" id="UP000309186">
    <property type="component" value="Unassembled WGS sequence"/>
</dbReference>
<organism evidence="2 3">
    <name type="scientific">Pseudoalteromonas phenolica</name>
    <dbReference type="NCBI Taxonomy" id="161398"/>
    <lineage>
        <taxon>Bacteria</taxon>
        <taxon>Pseudomonadati</taxon>
        <taxon>Pseudomonadota</taxon>
        <taxon>Gammaproteobacteria</taxon>
        <taxon>Alteromonadales</taxon>
        <taxon>Pseudoalteromonadaceae</taxon>
        <taxon>Pseudoalteromonas</taxon>
    </lineage>
</organism>
<comment type="caution">
    <text evidence="2">The sequence shown here is derived from an EMBL/GenBank/DDBJ whole genome shotgun (WGS) entry which is preliminary data.</text>
</comment>
<dbReference type="RefSeq" id="WP_138484753.1">
    <property type="nucleotide sequence ID" value="NZ_PPSW01000059.1"/>
</dbReference>
<dbReference type="InterPro" id="IPR041376">
    <property type="entry name" value="Hfx_Cass5"/>
</dbReference>
<name>A0A5R9PYR3_9GAMM</name>
<evidence type="ECO:0000313" key="2">
    <source>
        <dbReference type="EMBL" id="TLX45119.1"/>
    </source>
</evidence>
<gene>
    <name evidence="2" type="ORF">C1E24_20625</name>
</gene>
<accession>A0A5R9PYR3</accession>